<dbReference type="NCBIfam" id="NF047771">
    <property type="entry name" value="LIC_11490_fam"/>
    <property type="match status" value="1"/>
</dbReference>
<reference evidence="2" key="1">
    <citation type="journal article" date="2019" name="PLoS Negl. Trop. Dis.">
        <title>Revisiting the worldwide diversity of Leptospira species in the environment.</title>
        <authorList>
            <person name="Vincent A.T."/>
            <person name="Schiettekatte O."/>
            <person name="Bourhy P."/>
            <person name="Veyrier F.J."/>
            <person name="Picardeau M."/>
        </authorList>
    </citation>
    <scope>NUCLEOTIDE SEQUENCE [LARGE SCALE GENOMIC DNA]</scope>
    <source>
        <strain evidence="2">201400974</strain>
    </source>
</reference>
<proteinExistence type="predicted"/>
<protein>
    <submittedName>
        <fullName evidence="2">Uncharacterized protein</fullName>
    </submittedName>
</protein>
<gene>
    <name evidence="2" type="ORF">EHS11_09880</name>
</gene>
<evidence type="ECO:0000313" key="3">
    <source>
        <dbReference type="Proteomes" id="UP000298264"/>
    </source>
</evidence>
<comment type="caution">
    <text evidence="2">The sequence shown here is derived from an EMBL/GenBank/DDBJ whole genome shotgun (WGS) entry which is preliminary data.</text>
</comment>
<feature type="region of interest" description="Disordered" evidence="1">
    <location>
        <begin position="25"/>
        <end position="93"/>
    </location>
</feature>
<dbReference type="AlphaFoldDB" id="A0A4R9LP87"/>
<feature type="compositionally biased region" description="Basic and acidic residues" evidence="1">
    <location>
        <begin position="26"/>
        <end position="41"/>
    </location>
</feature>
<evidence type="ECO:0000256" key="1">
    <source>
        <dbReference type="SAM" id="MobiDB-lite"/>
    </source>
</evidence>
<sequence length="232" mass="26124">MLYAAFGMILVGVLCFLYVSLSPKSQKNDQNTKRSRPDQRDFAGSGYSSAYRRTPPSAVSPQLDERIRREREIADRRPSWEEPSLSYARSPEPKPSVVEKAAILQETAEGLSEILPPEPAKVVQFEMDGILYFDHSGKIPFGSKDLGDLDASEEDLRNFKRVGSAILKEEDGKFVFYSGNASYTYLSQDLEQVVFYDQGFVFLLKDGKAAKPVYFTNNLDQFKDFLTQATTA</sequence>
<accession>A0A4R9LP87</accession>
<dbReference type="OrthoDB" id="340227at2"/>
<feature type="compositionally biased region" description="Basic and acidic residues" evidence="1">
    <location>
        <begin position="63"/>
        <end position="80"/>
    </location>
</feature>
<dbReference type="Proteomes" id="UP000298264">
    <property type="component" value="Unassembled WGS sequence"/>
</dbReference>
<organism evidence="2 3">
    <name type="scientific">Leptospira ilyithenensis</name>
    <dbReference type="NCBI Taxonomy" id="2484901"/>
    <lineage>
        <taxon>Bacteria</taxon>
        <taxon>Pseudomonadati</taxon>
        <taxon>Spirochaetota</taxon>
        <taxon>Spirochaetia</taxon>
        <taxon>Leptospirales</taxon>
        <taxon>Leptospiraceae</taxon>
        <taxon>Leptospira</taxon>
    </lineage>
</organism>
<name>A0A4R9LP87_9LEPT</name>
<keyword evidence="3" id="KW-1185">Reference proteome</keyword>
<dbReference type="EMBL" id="RQHV01000043">
    <property type="protein sequence ID" value="TGN10585.1"/>
    <property type="molecule type" value="Genomic_DNA"/>
</dbReference>
<dbReference type="RefSeq" id="WP_135764222.1">
    <property type="nucleotide sequence ID" value="NZ_RQHV01000043.1"/>
</dbReference>
<evidence type="ECO:0000313" key="2">
    <source>
        <dbReference type="EMBL" id="TGN10585.1"/>
    </source>
</evidence>